<reference evidence="1" key="1">
    <citation type="submission" date="2019-08" db="EMBL/GenBank/DDBJ databases">
        <authorList>
            <person name="Kucharzyk K."/>
            <person name="Murdoch R.W."/>
            <person name="Higgins S."/>
            <person name="Loffler F."/>
        </authorList>
    </citation>
    <scope>NUCLEOTIDE SEQUENCE</scope>
</reference>
<name>A0A644W900_9ZZZZ</name>
<comment type="caution">
    <text evidence="1">The sequence shown here is derived from an EMBL/GenBank/DDBJ whole genome shotgun (WGS) entry which is preliminary data.</text>
</comment>
<dbReference type="EMBL" id="VSSQ01000721">
    <property type="protein sequence ID" value="MPM00305.1"/>
    <property type="molecule type" value="Genomic_DNA"/>
</dbReference>
<accession>A0A644W900</accession>
<evidence type="ECO:0000313" key="1">
    <source>
        <dbReference type="EMBL" id="MPM00305.1"/>
    </source>
</evidence>
<gene>
    <name evidence="1" type="ORF">SDC9_46529</name>
</gene>
<protein>
    <submittedName>
        <fullName evidence="1">Uncharacterized protein</fullName>
    </submittedName>
</protein>
<sequence>MIPSRRGAGRGIRPDIGRRALSLPLCCLIAGLVFGLAAPPRCAAQAADADSDTGCFSSPIPLSYQGEADKKTTRKEPALQRGLIIAAGSFPFSYFYMNLAFDLVRYAVNSFDSLYAPWPFRSAGSAAISDEETFVRIGASVGLSLAIGLADILSR</sequence>
<dbReference type="AlphaFoldDB" id="A0A644W900"/>
<proteinExistence type="predicted"/>
<organism evidence="1">
    <name type="scientific">bioreactor metagenome</name>
    <dbReference type="NCBI Taxonomy" id="1076179"/>
    <lineage>
        <taxon>unclassified sequences</taxon>
        <taxon>metagenomes</taxon>
        <taxon>ecological metagenomes</taxon>
    </lineage>
</organism>